<keyword evidence="2" id="KW-1185">Reference proteome</keyword>
<protein>
    <submittedName>
        <fullName evidence="1">Uncharacterized protein</fullName>
    </submittedName>
</protein>
<organism evidence="1 2">
    <name type="scientific">Saccharothrix violaceirubra</name>
    <dbReference type="NCBI Taxonomy" id="413306"/>
    <lineage>
        <taxon>Bacteria</taxon>
        <taxon>Bacillati</taxon>
        <taxon>Actinomycetota</taxon>
        <taxon>Actinomycetes</taxon>
        <taxon>Pseudonocardiales</taxon>
        <taxon>Pseudonocardiaceae</taxon>
        <taxon>Saccharothrix</taxon>
    </lineage>
</organism>
<evidence type="ECO:0000313" key="2">
    <source>
        <dbReference type="Proteomes" id="UP000542674"/>
    </source>
</evidence>
<name>A0A7W7WZ03_9PSEU</name>
<accession>A0A7W7WZ03</accession>
<gene>
    <name evidence="1" type="ORF">F4559_006334</name>
</gene>
<evidence type="ECO:0000313" key="1">
    <source>
        <dbReference type="EMBL" id="MBB4968975.1"/>
    </source>
</evidence>
<reference evidence="1 2" key="1">
    <citation type="submission" date="2020-08" db="EMBL/GenBank/DDBJ databases">
        <title>Sequencing the genomes of 1000 actinobacteria strains.</title>
        <authorList>
            <person name="Klenk H.-P."/>
        </authorList>
    </citation>
    <scope>NUCLEOTIDE SEQUENCE [LARGE SCALE GENOMIC DNA]</scope>
    <source>
        <strain evidence="1 2">DSM 45084</strain>
    </source>
</reference>
<dbReference type="EMBL" id="JACHJS010000001">
    <property type="protein sequence ID" value="MBB4968975.1"/>
    <property type="molecule type" value="Genomic_DNA"/>
</dbReference>
<proteinExistence type="predicted"/>
<sequence length="68" mass="7607">MGEYSDLVDSIDRVADLVGPLDRLIACLKNKSVPPPDGLKELIEEVKRSLAALRKRAERCENELKSQN</sequence>
<dbReference type="AlphaFoldDB" id="A0A7W7WZ03"/>
<dbReference type="Proteomes" id="UP000542674">
    <property type="component" value="Unassembled WGS sequence"/>
</dbReference>
<dbReference type="RefSeq" id="WP_184674699.1">
    <property type="nucleotide sequence ID" value="NZ_BAABAI010000043.1"/>
</dbReference>
<comment type="caution">
    <text evidence="1">The sequence shown here is derived from an EMBL/GenBank/DDBJ whole genome shotgun (WGS) entry which is preliminary data.</text>
</comment>